<dbReference type="AlphaFoldDB" id="A0AAV7V0V6"/>
<dbReference type="EMBL" id="JANPWB010000004">
    <property type="protein sequence ID" value="KAJ1194249.1"/>
    <property type="molecule type" value="Genomic_DNA"/>
</dbReference>
<name>A0AAV7V0V6_PLEWA</name>
<evidence type="ECO:0000313" key="2">
    <source>
        <dbReference type="EMBL" id="KAJ1194249.1"/>
    </source>
</evidence>
<sequence>MWDKVAPGRTEGTGGVTHRASGVESLDWRSHDAGRQVDGWTGGSVVDSHHRVEIQQDGTMAVVSTDLAGGTVVEQGLEDGGDGGDSLTMIFMIQGASVPPFFLFFCRVENVLILFSRTHREANSLFFDRIQTLRVLRGLGRLGLLFSSLSHSGMDFPRLSPPHVYAGRWSAPGSLREFGGKSPPGAPKVRRERE</sequence>
<protein>
    <submittedName>
        <fullName evidence="2">Uncharacterized protein</fullName>
    </submittedName>
</protein>
<accession>A0AAV7V0V6</accession>
<feature type="region of interest" description="Disordered" evidence="1">
    <location>
        <begin position="171"/>
        <end position="194"/>
    </location>
</feature>
<comment type="caution">
    <text evidence="2">The sequence shown here is derived from an EMBL/GenBank/DDBJ whole genome shotgun (WGS) entry which is preliminary data.</text>
</comment>
<organism evidence="2 3">
    <name type="scientific">Pleurodeles waltl</name>
    <name type="common">Iberian ribbed newt</name>
    <dbReference type="NCBI Taxonomy" id="8319"/>
    <lineage>
        <taxon>Eukaryota</taxon>
        <taxon>Metazoa</taxon>
        <taxon>Chordata</taxon>
        <taxon>Craniata</taxon>
        <taxon>Vertebrata</taxon>
        <taxon>Euteleostomi</taxon>
        <taxon>Amphibia</taxon>
        <taxon>Batrachia</taxon>
        <taxon>Caudata</taxon>
        <taxon>Salamandroidea</taxon>
        <taxon>Salamandridae</taxon>
        <taxon>Pleurodelinae</taxon>
        <taxon>Pleurodeles</taxon>
    </lineage>
</organism>
<evidence type="ECO:0000256" key="1">
    <source>
        <dbReference type="SAM" id="MobiDB-lite"/>
    </source>
</evidence>
<dbReference type="Proteomes" id="UP001066276">
    <property type="component" value="Chromosome 2_2"/>
</dbReference>
<evidence type="ECO:0000313" key="3">
    <source>
        <dbReference type="Proteomes" id="UP001066276"/>
    </source>
</evidence>
<feature type="region of interest" description="Disordered" evidence="1">
    <location>
        <begin position="1"/>
        <end position="21"/>
    </location>
</feature>
<proteinExistence type="predicted"/>
<keyword evidence="3" id="KW-1185">Reference proteome</keyword>
<reference evidence="2" key="1">
    <citation type="journal article" date="2022" name="bioRxiv">
        <title>Sequencing and chromosome-scale assembly of the giantPleurodeles waltlgenome.</title>
        <authorList>
            <person name="Brown T."/>
            <person name="Elewa A."/>
            <person name="Iarovenko S."/>
            <person name="Subramanian E."/>
            <person name="Araus A.J."/>
            <person name="Petzold A."/>
            <person name="Susuki M."/>
            <person name="Suzuki K.-i.T."/>
            <person name="Hayashi T."/>
            <person name="Toyoda A."/>
            <person name="Oliveira C."/>
            <person name="Osipova E."/>
            <person name="Leigh N.D."/>
            <person name="Simon A."/>
            <person name="Yun M.H."/>
        </authorList>
    </citation>
    <scope>NUCLEOTIDE SEQUENCE</scope>
    <source>
        <strain evidence="2">20211129_DDA</strain>
        <tissue evidence="2">Liver</tissue>
    </source>
</reference>
<gene>
    <name evidence="2" type="ORF">NDU88_003538</name>
</gene>